<organism evidence="1 2">
    <name type="scientific">Candidatus Kapaibacterium thiocyanatum</name>
    <dbReference type="NCBI Taxonomy" id="1895771"/>
    <lineage>
        <taxon>Bacteria</taxon>
        <taxon>Pseudomonadati</taxon>
        <taxon>Candidatus Kapaibacteriota</taxon>
        <taxon>Candidatus Kapaibacteriia</taxon>
        <taxon>Candidatus Kapaibacteriales</taxon>
        <taxon>Candidatus Kapaibacteriaceae</taxon>
        <taxon>Candidatus Kapaibacterium</taxon>
    </lineage>
</organism>
<evidence type="ECO:0008006" key="3">
    <source>
        <dbReference type="Google" id="ProtNLM"/>
    </source>
</evidence>
<dbReference type="Gene3D" id="3.40.50.12580">
    <property type="match status" value="1"/>
</dbReference>
<evidence type="ECO:0000313" key="1">
    <source>
        <dbReference type="EMBL" id="OJX57005.1"/>
    </source>
</evidence>
<evidence type="ECO:0000313" key="2">
    <source>
        <dbReference type="Proteomes" id="UP000184233"/>
    </source>
</evidence>
<gene>
    <name evidence="1" type="ORF">BGO89_10835</name>
</gene>
<dbReference type="InterPro" id="IPR043148">
    <property type="entry name" value="TagF_C"/>
</dbReference>
<proteinExistence type="predicted"/>
<dbReference type="AlphaFoldDB" id="A0A1M3KXA4"/>
<sequence>MNQTTMMHAIAKHLSDADCWFTPFYTDGLLAVLERKQFLEFTIAGRTFKDRVFSYCERHDLRVDYRGQRQPYDLVVTCSDLVVPKNIRHRRIVLVQEGMTDPENLAYYLVKWLGLPRYLASTSTTGLSDAYLKFCVASEGYRDHFIRKGVRPDKIEVTGIPNFDHCAAYHDIPFPHKDYVLVATSDSRETFKYENRRRFIERAVRIADGRELIFKLHPNERVDRATKEIEQWAPGAIVYDRGDVHPMIAHCDTLVTRFSSCVYVGIALGKTVFSDFPLEQLHRMTPIQNGGTSGAVIADVCRRVMDRSYGRRAA</sequence>
<name>A0A1M3KXA4_9BACT</name>
<dbReference type="Proteomes" id="UP000184233">
    <property type="component" value="Unassembled WGS sequence"/>
</dbReference>
<dbReference type="SUPFAM" id="SSF53756">
    <property type="entry name" value="UDP-Glycosyltransferase/glycogen phosphorylase"/>
    <property type="match status" value="1"/>
</dbReference>
<comment type="caution">
    <text evidence="1">The sequence shown here is derived from an EMBL/GenBank/DDBJ whole genome shotgun (WGS) entry which is preliminary data.</text>
</comment>
<protein>
    <recommendedName>
        <fullName evidence="3">UDP-N-acetylglucosamine 2-epimerase domain-containing protein</fullName>
    </recommendedName>
</protein>
<reference evidence="1 2" key="1">
    <citation type="submission" date="2016-09" db="EMBL/GenBank/DDBJ databases">
        <title>Genome-resolved meta-omics ties microbial dynamics to process performance in biotechnology for thiocyanate degradation.</title>
        <authorList>
            <person name="Kantor R.S."/>
            <person name="Huddy R.J."/>
            <person name="Iyer R."/>
            <person name="Thomas B.C."/>
            <person name="Brown C.T."/>
            <person name="Anantharaman K."/>
            <person name="Tringe S."/>
            <person name="Hettich R.L."/>
            <person name="Harrison S.T."/>
            <person name="Banfield J.F."/>
        </authorList>
    </citation>
    <scope>NUCLEOTIDE SEQUENCE [LARGE SCALE GENOMIC DNA]</scope>
    <source>
        <strain evidence="1">59-99</strain>
    </source>
</reference>
<accession>A0A1M3KXA4</accession>
<dbReference type="EMBL" id="MKVH01000024">
    <property type="protein sequence ID" value="OJX57005.1"/>
    <property type="molecule type" value="Genomic_DNA"/>
</dbReference>
<dbReference type="STRING" id="1895771.BGO89_10835"/>